<dbReference type="GeneTree" id="ENSGT00390000001627"/>
<dbReference type="InterPro" id="IPR009622">
    <property type="entry name" value="NDUFAF4"/>
</dbReference>
<protein>
    <recommendedName>
        <fullName evidence="3">NADH dehydrogenase [ubiquinone] 1 alpha subcomplex assembly factor 4</fullName>
    </recommendedName>
</protein>
<reference evidence="4" key="4">
    <citation type="submission" date="2025-09" db="UniProtKB">
        <authorList>
            <consortium name="Ensembl"/>
        </authorList>
    </citation>
    <scope>IDENTIFICATION</scope>
</reference>
<dbReference type="GO" id="GO:0005739">
    <property type="term" value="C:mitochondrion"/>
    <property type="evidence" value="ECO:0000318"/>
    <property type="project" value="GO_Central"/>
</dbReference>
<comment type="similarity">
    <text evidence="1">Belongs to the NDUFAF4 family.</text>
</comment>
<dbReference type="PANTHER" id="PTHR13338">
    <property type="entry name" value="UPF0240 PROTEIN"/>
    <property type="match status" value="1"/>
</dbReference>
<dbReference type="Bgee" id="ENSGGOG00000012070">
    <property type="expression patterns" value="Expressed in liver and 1 other cell type or tissue"/>
</dbReference>
<reference evidence="4" key="3">
    <citation type="submission" date="2025-08" db="UniProtKB">
        <authorList>
            <consortium name="Ensembl"/>
        </authorList>
    </citation>
    <scope>IDENTIFICATION</scope>
</reference>
<proteinExistence type="inferred from homology"/>
<evidence type="ECO:0000256" key="3">
    <source>
        <dbReference type="ARBA" id="ARBA00021777"/>
    </source>
</evidence>
<dbReference type="Ensembl" id="ENSGGOT00000012111.3">
    <property type="protein sequence ID" value="ENSGGOP00000011770.3"/>
    <property type="gene ID" value="ENSGGOG00000012070.3"/>
</dbReference>
<comment type="subunit">
    <text evidence="2">Binds calmodulin. Interacts with NDUFAF3.</text>
</comment>
<dbReference type="Pfam" id="PF06784">
    <property type="entry name" value="UPF0240"/>
    <property type="match status" value="1"/>
</dbReference>
<name>G3R8Q5_GORGO</name>
<reference evidence="5" key="1">
    <citation type="submission" date="2011-05" db="EMBL/GenBank/DDBJ databases">
        <title>Insights into the evolution of the great apes provided by the gorilla genome.</title>
        <authorList>
            <person name="Scally A."/>
        </authorList>
    </citation>
    <scope>NUCLEOTIDE SEQUENCE [LARGE SCALE GENOMIC DNA]</scope>
</reference>
<evidence type="ECO:0000256" key="2">
    <source>
        <dbReference type="ARBA" id="ARBA00011265"/>
    </source>
</evidence>
<evidence type="ECO:0000313" key="5">
    <source>
        <dbReference type="Proteomes" id="UP000001519"/>
    </source>
</evidence>
<evidence type="ECO:0000256" key="1">
    <source>
        <dbReference type="ARBA" id="ARBA00010698"/>
    </source>
</evidence>
<dbReference type="STRING" id="9593.ENSGGOP00000011770"/>
<dbReference type="eggNOG" id="KOG4481">
    <property type="taxonomic scope" value="Eukaryota"/>
</dbReference>
<evidence type="ECO:0000313" key="4">
    <source>
        <dbReference type="Ensembl" id="ENSGGOP00000011770.3"/>
    </source>
</evidence>
<sequence>MGAAVTRRIRHFNRENQAEWEISKMKPSPAPRHPSTNSLLLYPEIKGEIAHKDDKLLPFLKDVYVDSKDLVSSAQVKAAETHQEPKEFRLLKGHHFDMINIKSIPKGKISIVEALTLLNNHKLYPETWTAEKIAQEYQLEQKDVNSLLKYFVTFEVKIFPPEDNKAIQSK</sequence>
<dbReference type="HOGENOM" id="CLU_054693_2_0_1"/>
<organism evidence="4 5">
    <name type="scientific">Gorilla gorilla gorilla</name>
    <name type="common">Western lowland gorilla</name>
    <dbReference type="NCBI Taxonomy" id="9595"/>
    <lineage>
        <taxon>Eukaryota</taxon>
        <taxon>Metazoa</taxon>
        <taxon>Chordata</taxon>
        <taxon>Craniata</taxon>
        <taxon>Vertebrata</taxon>
        <taxon>Euteleostomi</taxon>
        <taxon>Mammalia</taxon>
        <taxon>Eutheria</taxon>
        <taxon>Euarchontoglires</taxon>
        <taxon>Primates</taxon>
        <taxon>Haplorrhini</taxon>
        <taxon>Catarrhini</taxon>
        <taxon>Hominidae</taxon>
        <taxon>Gorilla</taxon>
    </lineage>
</organism>
<dbReference type="EMBL" id="CABD030020774">
    <property type="status" value="NOT_ANNOTATED_CDS"/>
    <property type="molecule type" value="Genomic_DNA"/>
</dbReference>
<dbReference type="OMA" id="ILNYVNY"/>
<dbReference type="Proteomes" id="UP000001519">
    <property type="component" value="Chromosome 3"/>
</dbReference>
<keyword evidence="5" id="KW-1185">Reference proteome</keyword>
<dbReference type="PANTHER" id="PTHR13338:SF5">
    <property type="entry name" value="NADH DEHYDROGENASE [UBIQUINONE] 1 ALPHA SUBCOMPLEX ASSEMBLY FACTOR 4"/>
    <property type="match status" value="1"/>
</dbReference>
<reference evidence="4 5" key="2">
    <citation type="journal article" date="2012" name="Nature">
        <title>Insights into hominid evolution from the gorilla genome sequence.</title>
        <authorList>
            <person name="Scally A."/>
            <person name="Dutheil J.Y."/>
            <person name="Hillier L.W."/>
            <person name="Jordan G.E."/>
            <person name="Goodhead I."/>
            <person name="Herrero J."/>
            <person name="Hobolth A."/>
            <person name="Lappalainen T."/>
            <person name="Mailund T."/>
            <person name="Marques-Bonet T."/>
            <person name="McCarthy S."/>
            <person name="Montgomery S.H."/>
            <person name="Schwalie P.C."/>
            <person name="Tang Y.A."/>
            <person name="Ward M.C."/>
            <person name="Xue Y."/>
            <person name="Yngvadottir B."/>
            <person name="Alkan C."/>
            <person name="Andersen L.N."/>
            <person name="Ayub Q."/>
            <person name="Ball E.V."/>
            <person name="Beal K."/>
            <person name="Bradley B.J."/>
            <person name="Chen Y."/>
            <person name="Clee C.M."/>
            <person name="Fitzgerald S."/>
            <person name="Graves T.A."/>
            <person name="Gu Y."/>
            <person name="Heath P."/>
            <person name="Heger A."/>
            <person name="Karakoc E."/>
            <person name="Kolb-Kokocinski A."/>
            <person name="Laird G.K."/>
            <person name="Lunter G."/>
            <person name="Meader S."/>
            <person name="Mort M."/>
            <person name="Mullikin J.C."/>
            <person name="Munch K."/>
            <person name="O'Connor T.D."/>
            <person name="Phillips A.D."/>
            <person name="Prado-Martinez J."/>
            <person name="Rogers A.S."/>
            <person name="Sajjadian S."/>
            <person name="Schmidt D."/>
            <person name="Shaw K."/>
            <person name="Simpson J.T."/>
            <person name="Stenson P.D."/>
            <person name="Turner D.J."/>
            <person name="Vigilant L."/>
            <person name="Vilella A.J."/>
            <person name="Whitener W."/>
            <person name="Zhu B."/>
            <person name="Cooper D.N."/>
            <person name="de Jong P."/>
            <person name="Dermitzakis E.T."/>
            <person name="Eichler E.E."/>
            <person name="Flicek P."/>
            <person name="Goldman N."/>
            <person name="Mundy N.I."/>
            <person name="Ning Z."/>
            <person name="Odom D.T."/>
            <person name="Ponting C.P."/>
            <person name="Quail M.A."/>
            <person name="Ryder O.A."/>
            <person name="Searle S.M."/>
            <person name="Warren W.C."/>
            <person name="Wilson R.K."/>
            <person name="Schierup M.H."/>
            <person name="Rogers J."/>
            <person name="Tyler-Smith C."/>
            <person name="Durbin R."/>
        </authorList>
    </citation>
    <scope>NUCLEOTIDE SEQUENCE [LARGE SCALE GENOMIC DNA]</scope>
</reference>
<dbReference type="InParanoid" id="G3R8Q5"/>
<dbReference type="AlphaFoldDB" id="G3R8Q5"/>
<accession>G3R8Q5</accession>
<dbReference type="GO" id="GO:0032981">
    <property type="term" value="P:mitochondrial respiratory chain complex I assembly"/>
    <property type="evidence" value="ECO:0000318"/>
    <property type="project" value="GO_Central"/>
</dbReference>